<dbReference type="AlphaFoldDB" id="A0AB72UAZ0"/>
<protein>
    <recommendedName>
        <fullName evidence="4">Solute-binding protein family 3/N-terminal domain-containing protein</fullName>
    </recommendedName>
</protein>
<sequence length="308" mass="35519">MKILRFAFWVVCVCLLLQETAQADTRTIKMAFPEGLKKFFAYEFGVIEMALDLSGTDYVMDIEELKGATQSRISEMLLAGDIDVMFAGYSAERESRFRQVNIPITRGILGHRVFMVKKDRAEALRNVETLDELRQFCIGVGSDWPDGDIMEDNGFCVERGPRSNLWEMLENRRFDALTRAVHEAYRELPAIQAQYPDVVLNDTVMLVYPFDFFIYVNRKNSALWQTITDGLLEAYRTGAFMEHFHNAPAIARALDALKTERRHVFNIENTIMSETTRNIDDRFWLNVSDLHTDRETGSPDLKCPPCRM</sequence>
<proteinExistence type="predicted"/>
<reference evidence="2 3" key="1">
    <citation type="journal article" date="2012" name="J. Bacteriol.">
        <title>Genome sequence of Thalassospira xiamenensis type strain M-5.</title>
        <authorList>
            <person name="Lai Q."/>
            <person name="Shao Z."/>
        </authorList>
    </citation>
    <scope>NUCLEOTIDE SEQUENCE [LARGE SCALE GENOMIC DNA]</scope>
    <source>
        <strain evidence="2 3">M-5</strain>
    </source>
</reference>
<organism evidence="2 3">
    <name type="scientific">Thalassospira xiamenensis M-5 = DSM 17429</name>
    <dbReference type="NCBI Taxonomy" id="1123366"/>
    <lineage>
        <taxon>Bacteria</taxon>
        <taxon>Pseudomonadati</taxon>
        <taxon>Pseudomonadota</taxon>
        <taxon>Alphaproteobacteria</taxon>
        <taxon>Rhodospirillales</taxon>
        <taxon>Thalassospiraceae</taxon>
        <taxon>Thalassospira</taxon>
    </lineage>
</organism>
<evidence type="ECO:0000313" key="2">
    <source>
        <dbReference type="EMBL" id="AJD51282.1"/>
    </source>
</evidence>
<name>A0AB72UAZ0_9PROT</name>
<evidence type="ECO:0008006" key="4">
    <source>
        <dbReference type="Google" id="ProtNLM"/>
    </source>
</evidence>
<gene>
    <name evidence="2" type="ORF">TH3_05810</name>
</gene>
<dbReference type="EMBL" id="CP004388">
    <property type="protein sequence ID" value="AJD51282.1"/>
    <property type="molecule type" value="Genomic_DNA"/>
</dbReference>
<keyword evidence="1" id="KW-0732">Signal</keyword>
<evidence type="ECO:0000313" key="3">
    <source>
        <dbReference type="Proteomes" id="UP000007127"/>
    </source>
</evidence>
<dbReference type="KEGG" id="txi:TH3_05810"/>
<feature type="chain" id="PRO_5044505586" description="Solute-binding protein family 3/N-terminal domain-containing protein" evidence="1">
    <location>
        <begin position="24"/>
        <end position="308"/>
    </location>
</feature>
<dbReference type="SUPFAM" id="SSF53850">
    <property type="entry name" value="Periplasmic binding protein-like II"/>
    <property type="match status" value="1"/>
</dbReference>
<dbReference type="Proteomes" id="UP000007127">
    <property type="component" value="Chromosome"/>
</dbReference>
<feature type="signal peptide" evidence="1">
    <location>
        <begin position="1"/>
        <end position="23"/>
    </location>
</feature>
<accession>A0AB72UAZ0</accession>
<evidence type="ECO:0000256" key="1">
    <source>
        <dbReference type="SAM" id="SignalP"/>
    </source>
</evidence>